<keyword evidence="1" id="KW-0812">Transmembrane</keyword>
<sequence>MKVLAAVCGAVSVLTLNAFWTLVLSVAAGGAELLVPWLYVASLFGFGMYLGYRLPGRGWLVCIGVLAAAFCWQLWELGGEWQPPAVYAMLGKDALLIAGCVYFGSFMYTVLFPPPT</sequence>
<evidence type="ECO:0000256" key="1">
    <source>
        <dbReference type="SAM" id="Phobius"/>
    </source>
</evidence>
<dbReference type="AlphaFoldDB" id="A0AA42BUT6"/>
<proteinExistence type="predicted"/>
<dbReference type="Proteomes" id="UP001156102">
    <property type="component" value="Unassembled WGS sequence"/>
</dbReference>
<protein>
    <submittedName>
        <fullName evidence="2">Uncharacterized protein</fullName>
    </submittedName>
</protein>
<feature type="transmembrane region" description="Helical" evidence="1">
    <location>
        <begin position="34"/>
        <end position="52"/>
    </location>
</feature>
<keyword evidence="1" id="KW-0472">Membrane</keyword>
<evidence type="ECO:0000313" key="2">
    <source>
        <dbReference type="EMBL" id="MCP8970858.1"/>
    </source>
</evidence>
<keyword evidence="1" id="KW-1133">Transmembrane helix</keyword>
<gene>
    <name evidence="2" type="ORF">NK662_20270</name>
</gene>
<evidence type="ECO:0000313" key="3">
    <source>
        <dbReference type="Proteomes" id="UP001156102"/>
    </source>
</evidence>
<feature type="transmembrane region" description="Helical" evidence="1">
    <location>
        <begin position="59"/>
        <end position="75"/>
    </location>
</feature>
<name>A0AA42BUT6_9BACI</name>
<keyword evidence="3" id="KW-1185">Reference proteome</keyword>
<reference evidence="2" key="1">
    <citation type="submission" date="2022-07" db="EMBL/GenBank/DDBJ databases">
        <authorList>
            <person name="Li W.-J."/>
            <person name="Deng Q.-Q."/>
        </authorList>
    </citation>
    <scope>NUCLEOTIDE SEQUENCE</scope>
    <source>
        <strain evidence="2">SYSU M60031</strain>
    </source>
</reference>
<comment type="caution">
    <text evidence="2">The sequence shown here is derived from an EMBL/GenBank/DDBJ whole genome shotgun (WGS) entry which is preliminary data.</text>
</comment>
<accession>A0AA42BUT6</accession>
<organism evidence="2 3">
    <name type="scientific">Ectobacillus ponti</name>
    <dbReference type="NCBI Taxonomy" id="2961894"/>
    <lineage>
        <taxon>Bacteria</taxon>
        <taxon>Bacillati</taxon>
        <taxon>Bacillota</taxon>
        <taxon>Bacilli</taxon>
        <taxon>Bacillales</taxon>
        <taxon>Bacillaceae</taxon>
        <taxon>Ectobacillus</taxon>
    </lineage>
</organism>
<feature type="transmembrane region" description="Helical" evidence="1">
    <location>
        <begin position="95"/>
        <end position="112"/>
    </location>
</feature>
<dbReference type="EMBL" id="JANCLT010000015">
    <property type="protein sequence ID" value="MCP8970858.1"/>
    <property type="molecule type" value="Genomic_DNA"/>
</dbReference>
<dbReference type="RefSeq" id="WP_254760785.1">
    <property type="nucleotide sequence ID" value="NZ_JANCLT010000015.1"/>
</dbReference>